<dbReference type="GO" id="GO:0020037">
    <property type="term" value="F:heme binding"/>
    <property type="evidence" value="ECO:0007669"/>
    <property type="project" value="InterPro"/>
</dbReference>
<dbReference type="HOGENOM" id="CLU_101159_5_0_4"/>
<dbReference type="GO" id="GO:0009055">
    <property type="term" value="F:electron transfer activity"/>
    <property type="evidence" value="ECO:0007669"/>
    <property type="project" value="InterPro"/>
</dbReference>
<evidence type="ECO:0000256" key="4">
    <source>
        <dbReference type="PROSITE-ProRule" id="PRU00433"/>
    </source>
</evidence>
<dbReference type="RefSeq" id="WP_013393775.1">
    <property type="nucleotide sequence ID" value="NC_014640.1"/>
</dbReference>
<sequence>MTAKALALPWKHAFCAALLGTSLHAGAQAAEPDMEAGRALFVGAAPACALCHTLNDAQSSGAIGPKLDEIKPDAARVETAIRNGIGQMPAYTTLSDKEIETLAAYVAKASGAQQ</sequence>
<dbReference type="InterPro" id="IPR009056">
    <property type="entry name" value="Cyt_c-like_dom"/>
</dbReference>
<reference evidence="7 8" key="1">
    <citation type="journal article" date="2011" name="J. Bacteriol.">
        <title>Complete genome sequence of the haloaromatic acid-degrading bacterium Achromobacter xylosoxidans A8.</title>
        <authorList>
            <person name="Strnad H."/>
            <person name="Ridl J."/>
            <person name="Paces J."/>
            <person name="Kolar M."/>
            <person name="Vlcek C."/>
            <person name="Paces V."/>
        </authorList>
    </citation>
    <scope>NUCLEOTIDE SEQUENCE [LARGE SCALE GENOMIC DNA]</scope>
    <source>
        <strain evidence="7 8">A8</strain>
    </source>
</reference>
<gene>
    <name evidence="7" type="ordered locus">AXYL_03140</name>
</gene>
<dbReference type="OrthoDB" id="9805828at2"/>
<dbReference type="PROSITE" id="PS51007">
    <property type="entry name" value="CYTC"/>
    <property type="match status" value="1"/>
</dbReference>
<keyword evidence="2 4" id="KW-0479">Metal-binding</keyword>
<dbReference type="SUPFAM" id="SSF46626">
    <property type="entry name" value="Cytochrome c"/>
    <property type="match status" value="1"/>
</dbReference>
<dbReference type="eggNOG" id="COG2010">
    <property type="taxonomic scope" value="Bacteria"/>
</dbReference>
<evidence type="ECO:0000256" key="1">
    <source>
        <dbReference type="ARBA" id="ARBA00022617"/>
    </source>
</evidence>
<dbReference type="STRING" id="762376.AXYL_03140"/>
<name>E3HEQ1_ACHXA</name>
<evidence type="ECO:0000313" key="7">
    <source>
        <dbReference type="EMBL" id="ADP16460.1"/>
    </source>
</evidence>
<evidence type="ECO:0000259" key="6">
    <source>
        <dbReference type="PROSITE" id="PS51007"/>
    </source>
</evidence>
<evidence type="ECO:0000256" key="2">
    <source>
        <dbReference type="ARBA" id="ARBA00022723"/>
    </source>
</evidence>
<dbReference type="PATRIC" id="fig|762376.5.peg.3159"/>
<dbReference type="InterPro" id="IPR036909">
    <property type="entry name" value="Cyt_c-like_dom_sf"/>
</dbReference>
<dbReference type="Proteomes" id="UP000006876">
    <property type="component" value="Chromosome"/>
</dbReference>
<dbReference type="Gene3D" id="1.10.760.10">
    <property type="entry name" value="Cytochrome c-like domain"/>
    <property type="match status" value="1"/>
</dbReference>
<protein>
    <submittedName>
        <fullName evidence="7">Cytochrome c family protein 6</fullName>
    </submittedName>
</protein>
<keyword evidence="3 4" id="KW-0408">Iron</keyword>
<evidence type="ECO:0000256" key="3">
    <source>
        <dbReference type="ARBA" id="ARBA00023004"/>
    </source>
</evidence>
<proteinExistence type="predicted"/>
<organism evidence="7 8">
    <name type="scientific">Achromobacter xylosoxidans (strain A8)</name>
    <dbReference type="NCBI Taxonomy" id="762376"/>
    <lineage>
        <taxon>Bacteria</taxon>
        <taxon>Pseudomonadati</taxon>
        <taxon>Pseudomonadota</taxon>
        <taxon>Betaproteobacteria</taxon>
        <taxon>Burkholderiales</taxon>
        <taxon>Alcaligenaceae</taxon>
        <taxon>Achromobacter</taxon>
    </lineage>
</organism>
<feature type="signal peptide" evidence="5">
    <location>
        <begin position="1"/>
        <end position="27"/>
    </location>
</feature>
<evidence type="ECO:0000256" key="5">
    <source>
        <dbReference type="SAM" id="SignalP"/>
    </source>
</evidence>
<feature type="chain" id="PRO_5003170369" evidence="5">
    <location>
        <begin position="28"/>
        <end position="114"/>
    </location>
</feature>
<keyword evidence="1 4" id="KW-0349">Heme</keyword>
<accession>E3HEQ1</accession>
<keyword evidence="5" id="KW-0732">Signal</keyword>
<dbReference type="GO" id="GO:0046872">
    <property type="term" value="F:metal ion binding"/>
    <property type="evidence" value="ECO:0007669"/>
    <property type="project" value="UniProtKB-KW"/>
</dbReference>
<dbReference type="Pfam" id="PF13442">
    <property type="entry name" value="Cytochrome_CBB3"/>
    <property type="match status" value="1"/>
</dbReference>
<dbReference type="KEGG" id="axy:AXYL_03140"/>
<evidence type="ECO:0000313" key="8">
    <source>
        <dbReference type="Proteomes" id="UP000006876"/>
    </source>
</evidence>
<feature type="domain" description="Cytochrome c" evidence="6">
    <location>
        <begin position="32"/>
        <end position="110"/>
    </location>
</feature>
<dbReference type="EMBL" id="CP002287">
    <property type="protein sequence ID" value="ADP16460.1"/>
    <property type="molecule type" value="Genomic_DNA"/>
</dbReference>
<dbReference type="AlphaFoldDB" id="E3HEQ1"/>